<dbReference type="Gene3D" id="2.60.120.200">
    <property type="match status" value="1"/>
</dbReference>
<dbReference type="InParanoid" id="A0A507B3A6"/>
<dbReference type="EMBL" id="SKBQ01000050">
    <property type="protein sequence ID" value="TPX11070.1"/>
    <property type="molecule type" value="Genomic_DNA"/>
</dbReference>
<dbReference type="AlphaFoldDB" id="A0A507B3A6"/>
<keyword evidence="3" id="KW-1185">Reference proteome</keyword>
<accession>A0A507B3A6</accession>
<dbReference type="Proteomes" id="UP000319257">
    <property type="component" value="Unassembled WGS sequence"/>
</dbReference>
<protein>
    <recommendedName>
        <fullName evidence="4">Polysaccharide lyase family 20 protein</fullName>
    </recommendedName>
</protein>
<evidence type="ECO:0008006" key="4">
    <source>
        <dbReference type="Google" id="ProtNLM"/>
    </source>
</evidence>
<dbReference type="Pfam" id="PF14099">
    <property type="entry name" value="Polysacc_lyase"/>
    <property type="match status" value="1"/>
</dbReference>
<gene>
    <name evidence="2" type="ORF">E0L32_007931</name>
</gene>
<sequence length="260" mass="29255">MVLASFLGVAATVLSVLAATVRADPPAWKNPGTYPANTDDHNIEHLGTIQQVDNVVYKGGSAIKVTQTYDPSWTQRYHSEVVRNYGYRRGDTAFYGFAFRLSQDWQFSPAQGYNIAQWIADFSGSGCDDWMPSSMIWLRGNQLYSRVKYGTICDQHTTEYPALATVTAGEFHRVEVQAKWTSDSTGFYKIWFDGAKVLEKYNIATTIADDRTFSFRVGLYANGWHDDKGMKGTQPFRQIWYDNLAIGSTFADADPAQWGD</sequence>
<dbReference type="RefSeq" id="XP_030992781.1">
    <property type="nucleotide sequence ID" value="XM_031142729.1"/>
</dbReference>
<feature type="signal peptide" evidence="1">
    <location>
        <begin position="1"/>
        <end position="23"/>
    </location>
</feature>
<dbReference type="InterPro" id="IPR025975">
    <property type="entry name" value="Polysacc_lyase"/>
</dbReference>
<reference evidence="2 3" key="1">
    <citation type="submission" date="2019-06" db="EMBL/GenBank/DDBJ databases">
        <title>Draft genome sequence of the filamentous fungus Phialemoniopsis curvata isolated from diesel fuel.</title>
        <authorList>
            <person name="Varaljay V.A."/>
            <person name="Lyon W.J."/>
            <person name="Crouch A.L."/>
            <person name="Drake C.E."/>
            <person name="Hollomon J.M."/>
            <person name="Nadeau L.J."/>
            <person name="Nunn H.S."/>
            <person name="Stevenson B.S."/>
            <person name="Bojanowski C.L."/>
            <person name="Crookes-Goodson W.J."/>
        </authorList>
    </citation>
    <scope>NUCLEOTIDE SEQUENCE [LARGE SCALE GENOMIC DNA]</scope>
    <source>
        <strain evidence="2 3">D216</strain>
    </source>
</reference>
<dbReference type="OrthoDB" id="3889489at2759"/>
<proteinExistence type="predicted"/>
<dbReference type="GeneID" id="41975378"/>
<evidence type="ECO:0000313" key="2">
    <source>
        <dbReference type="EMBL" id="TPX11070.1"/>
    </source>
</evidence>
<evidence type="ECO:0000256" key="1">
    <source>
        <dbReference type="SAM" id="SignalP"/>
    </source>
</evidence>
<evidence type="ECO:0000313" key="3">
    <source>
        <dbReference type="Proteomes" id="UP000319257"/>
    </source>
</evidence>
<keyword evidence="1" id="KW-0732">Signal</keyword>
<organism evidence="2 3">
    <name type="scientific">Thyridium curvatum</name>
    <dbReference type="NCBI Taxonomy" id="1093900"/>
    <lineage>
        <taxon>Eukaryota</taxon>
        <taxon>Fungi</taxon>
        <taxon>Dikarya</taxon>
        <taxon>Ascomycota</taxon>
        <taxon>Pezizomycotina</taxon>
        <taxon>Sordariomycetes</taxon>
        <taxon>Sordariomycetidae</taxon>
        <taxon>Thyridiales</taxon>
        <taxon>Thyridiaceae</taxon>
        <taxon>Thyridium</taxon>
    </lineage>
</organism>
<comment type="caution">
    <text evidence="2">The sequence shown here is derived from an EMBL/GenBank/DDBJ whole genome shotgun (WGS) entry which is preliminary data.</text>
</comment>
<name>A0A507B3A6_9PEZI</name>
<feature type="chain" id="PRO_5021324628" description="Polysaccharide lyase family 20 protein" evidence="1">
    <location>
        <begin position="24"/>
        <end position="260"/>
    </location>
</feature>